<evidence type="ECO:0000313" key="6">
    <source>
        <dbReference type="EMBL" id="MEC4718339.1"/>
    </source>
</evidence>
<dbReference type="EMBL" id="JAWIIV010000002">
    <property type="protein sequence ID" value="MEC4718339.1"/>
    <property type="molecule type" value="Genomic_DNA"/>
</dbReference>
<dbReference type="PROSITE" id="PS50931">
    <property type="entry name" value="HTH_LYSR"/>
    <property type="match status" value="1"/>
</dbReference>
<dbReference type="Proteomes" id="UP001352263">
    <property type="component" value="Unassembled WGS sequence"/>
</dbReference>
<evidence type="ECO:0000256" key="1">
    <source>
        <dbReference type="ARBA" id="ARBA00009437"/>
    </source>
</evidence>
<evidence type="ECO:0000259" key="5">
    <source>
        <dbReference type="PROSITE" id="PS50931"/>
    </source>
</evidence>
<reference evidence="6 7" key="1">
    <citation type="submission" date="2023-10" db="EMBL/GenBank/DDBJ databases">
        <title>Noviherbaspirillum sp. CPCC 100848 genome assembly.</title>
        <authorList>
            <person name="Li X.Y."/>
            <person name="Fang X.M."/>
        </authorList>
    </citation>
    <scope>NUCLEOTIDE SEQUENCE [LARGE SCALE GENOMIC DNA]</scope>
    <source>
        <strain evidence="6 7">CPCC 100848</strain>
    </source>
</reference>
<keyword evidence="4" id="KW-0804">Transcription</keyword>
<evidence type="ECO:0000313" key="7">
    <source>
        <dbReference type="Proteomes" id="UP001352263"/>
    </source>
</evidence>
<dbReference type="InterPro" id="IPR036390">
    <property type="entry name" value="WH_DNA-bd_sf"/>
</dbReference>
<dbReference type="PANTHER" id="PTHR30537:SF5">
    <property type="entry name" value="HTH-TYPE TRANSCRIPTIONAL ACTIVATOR TTDR-RELATED"/>
    <property type="match status" value="1"/>
</dbReference>
<proteinExistence type="inferred from homology"/>
<feature type="domain" description="HTH lysR-type" evidence="5">
    <location>
        <begin position="1"/>
        <end position="59"/>
    </location>
</feature>
<dbReference type="SUPFAM" id="SSF53850">
    <property type="entry name" value="Periplasmic binding protein-like II"/>
    <property type="match status" value="1"/>
</dbReference>
<keyword evidence="3" id="KW-0238">DNA-binding</keyword>
<dbReference type="SUPFAM" id="SSF46785">
    <property type="entry name" value="Winged helix' DNA-binding domain"/>
    <property type="match status" value="1"/>
</dbReference>
<dbReference type="Gene3D" id="1.10.10.10">
    <property type="entry name" value="Winged helix-like DNA-binding domain superfamily/Winged helix DNA-binding domain"/>
    <property type="match status" value="1"/>
</dbReference>
<evidence type="ECO:0000256" key="4">
    <source>
        <dbReference type="ARBA" id="ARBA00023163"/>
    </source>
</evidence>
<dbReference type="CDD" id="cd08422">
    <property type="entry name" value="PBP2_CrgA_like"/>
    <property type="match status" value="1"/>
</dbReference>
<dbReference type="RefSeq" id="WP_326505087.1">
    <property type="nucleotide sequence ID" value="NZ_JAWIIV010000002.1"/>
</dbReference>
<comment type="similarity">
    <text evidence="1">Belongs to the LysR transcriptional regulatory family.</text>
</comment>
<dbReference type="PANTHER" id="PTHR30537">
    <property type="entry name" value="HTH-TYPE TRANSCRIPTIONAL REGULATOR"/>
    <property type="match status" value="1"/>
</dbReference>
<dbReference type="Pfam" id="PF03466">
    <property type="entry name" value="LysR_substrate"/>
    <property type="match status" value="1"/>
</dbReference>
<comment type="caution">
    <text evidence="6">The sequence shown here is derived from an EMBL/GenBank/DDBJ whole genome shotgun (WGS) entry which is preliminary data.</text>
</comment>
<dbReference type="InterPro" id="IPR036388">
    <property type="entry name" value="WH-like_DNA-bd_sf"/>
</dbReference>
<name>A0ABU6J3Z8_9BURK</name>
<dbReference type="Gene3D" id="3.40.190.290">
    <property type="match status" value="1"/>
</dbReference>
<evidence type="ECO:0000256" key="3">
    <source>
        <dbReference type="ARBA" id="ARBA00023125"/>
    </source>
</evidence>
<keyword evidence="7" id="KW-1185">Reference proteome</keyword>
<evidence type="ECO:0000256" key="2">
    <source>
        <dbReference type="ARBA" id="ARBA00023015"/>
    </source>
</evidence>
<dbReference type="Pfam" id="PF00126">
    <property type="entry name" value="HTH_1"/>
    <property type="match status" value="1"/>
</dbReference>
<dbReference type="InterPro" id="IPR058163">
    <property type="entry name" value="LysR-type_TF_proteobact-type"/>
</dbReference>
<protein>
    <submittedName>
        <fullName evidence="6">LysR family transcriptional regulator</fullName>
    </submittedName>
</protein>
<dbReference type="InterPro" id="IPR005119">
    <property type="entry name" value="LysR_subst-bd"/>
</dbReference>
<dbReference type="InterPro" id="IPR000847">
    <property type="entry name" value="LysR_HTH_N"/>
</dbReference>
<organism evidence="6 7">
    <name type="scientific">Noviherbaspirillum album</name>
    <dbReference type="NCBI Taxonomy" id="3080276"/>
    <lineage>
        <taxon>Bacteria</taxon>
        <taxon>Pseudomonadati</taxon>
        <taxon>Pseudomonadota</taxon>
        <taxon>Betaproteobacteria</taxon>
        <taxon>Burkholderiales</taxon>
        <taxon>Oxalobacteraceae</taxon>
        <taxon>Noviherbaspirillum</taxon>
    </lineage>
</organism>
<gene>
    <name evidence="6" type="ORF">RY831_04225</name>
</gene>
<accession>A0ABU6J3Z8</accession>
<keyword evidence="2" id="KW-0805">Transcription regulation</keyword>
<sequence length="312" mass="35040">MDRLMSMRVFSEVVARGSFVGAAQALDVSNAVVTRHVAHLEETVGVRLLNRSTRRLSLTDAGQRYHEYVRRILLDLEEADAVAASASTDLTGRLRINCHIGFGQLQLARLLPLFAKEYPNVAIDIKLTSQALDLIYESYHIGIFIGLQSYSNNMVARQLGISEIMLCASPEYIKDHGKPQKPEDLSSHACINFDYDQLKHSWRLAKGKKTIDVPITNSRIVSNNGELLRYCGLAGIGILARTTFSLGNDLASRRLVRILPDYSLGEIAVTLTYPSRRLIAAPHLKPTRERRDHRLRYTLERRLAPTPVVRPN</sequence>